<reference evidence="1 2" key="1">
    <citation type="submission" date="2015-02" db="EMBL/GenBank/DDBJ databases">
        <title>Genome Sequencing of Rickettsiales.</title>
        <authorList>
            <person name="Daugherty S.C."/>
            <person name="Su Q."/>
            <person name="Abolude K."/>
            <person name="Beier-Sexton M."/>
            <person name="Carlyon J.A."/>
            <person name="Carter R."/>
            <person name="Day N.P."/>
            <person name="Dumler S.J."/>
            <person name="Dyachenko V."/>
            <person name="Godinez A."/>
            <person name="Kurtti T.J."/>
            <person name="Lichay M."/>
            <person name="Mullins K.E."/>
            <person name="Ott S."/>
            <person name="Pappas-Brown V."/>
            <person name="Paris D.H."/>
            <person name="Patel P."/>
            <person name="Richards A.L."/>
            <person name="Sadzewicz L."/>
            <person name="Sears K."/>
            <person name="Seidman D."/>
            <person name="Sengamalay N."/>
            <person name="Stenos J."/>
            <person name="Tallon L.J."/>
            <person name="Vincent G."/>
            <person name="Fraser C.M."/>
            <person name="Munderloh U."/>
            <person name="Dunning-Hotopp J.C."/>
        </authorList>
    </citation>
    <scope>NUCLEOTIDE SEQUENCE [LARGE SCALE GENOMIC DNA]</scope>
    <source>
        <strain evidence="1 2">ApMUC09</strain>
    </source>
</reference>
<evidence type="ECO:0000313" key="1">
    <source>
        <dbReference type="EMBL" id="KJV63662.1"/>
    </source>
</evidence>
<accession>A0A0F3N7J3</accession>
<proteinExistence type="predicted"/>
<sequence>MKCASRLSFAFESFALQYIFSTIDIGHDQVASVRIINYMCAL</sequence>
<gene>
    <name evidence="1" type="ORF">APHMUC_0862</name>
</gene>
<name>A0A0F3N7J3_ANAPH</name>
<dbReference type="AlphaFoldDB" id="A0A0F3N7J3"/>
<evidence type="ECO:0000313" key="2">
    <source>
        <dbReference type="Proteomes" id="UP000033441"/>
    </source>
</evidence>
<protein>
    <submittedName>
        <fullName evidence="1">Uncharacterized protein</fullName>
    </submittedName>
</protein>
<dbReference type="EMBL" id="LANV01000001">
    <property type="protein sequence ID" value="KJV63662.1"/>
    <property type="molecule type" value="Genomic_DNA"/>
</dbReference>
<organism evidence="1 2">
    <name type="scientific">Anaplasma phagocytophilum str. ApMUC09</name>
    <dbReference type="NCBI Taxonomy" id="1359152"/>
    <lineage>
        <taxon>Bacteria</taxon>
        <taxon>Pseudomonadati</taxon>
        <taxon>Pseudomonadota</taxon>
        <taxon>Alphaproteobacteria</taxon>
        <taxon>Rickettsiales</taxon>
        <taxon>Anaplasmataceae</taxon>
        <taxon>Anaplasma</taxon>
        <taxon>phagocytophilum group</taxon>
    </lineage>
</organism>
<comment type="caution">
    <text evidence="1">The sequence shown here is derived from an EMBL/GenBank/DDBJ whole genome shotgun (WGS) entry which is preliminary data.</text>
</comment>
<dbReference type="PATRIC" id="fig|1359152.3.peg.901"/>
<dbReference type="Proteomes" id="UP000033441">
    <property type="component" value="Unassembled WGS sequence"/>
</dbReference>